<reference evidence="1" key="1">
    <citation type="submission" date="2018-05" db="EMBL/GenBank/DDBJ databases">
        <authorList>
            <person name="Lanie J.A."/>
            <person name="Ng W.-L."/>
            <person name="Kazmierczak K.M."/>
            <person name="Andrzejewski T.M."/>
            <person name="Davidsen T.M."/>
            <person name="Wayne K.J."/>
            <person name="Tettelin H."/>
            <person name="Glass J.I."/>
            <person name="Rusch D."/>
            <person name="Podicherti R."/>
            <person name="Tsui H.-C.T."/>
            <person name="Winkler M.E."/>
        </authorList>
    </citation>
    <scope>NUCLEOTIDE SEQUENCE</scope>
</reference>
<gene>
    <name evidence="1" type="ORF">METZ01_LOCUS83468</name>
</gene>
<dbReference type="EMBL" id="UINC01006955">
    <property type="protein sequence ID" value="SVA30614.1"/>
    <property type="molecule type" value="Genomic_DNA"/>
</dbReference>
<organism evidence="1">
    <name type="scientific">marine metagenome</name>
    <dbReference type="NCBI Taxonomy" id="408172"/>
    <lineage>
        <taxon>unclassified sequences</taxon>
        <taxon>metagenomes</taxon>
        <taxon>ecological metagenomes</taxon>
    </lineage>
</organism>
<accession>A0A381URN9</accession>
<dbReference type="AlphaFoldDB" id="A0A381URN9"/>
<sequence length="112" mass="12239">MSNVYKNIQAKITSAGSYDDMYETPEETTSLVKSVKLFNTHGSALDVDIKVYDSSSTTDFEWDIVSIDASGSVDLLTFNNIIILEAGDKLKMQCATGNVIKMTASVLQTSRT</sequence>
<name>A0A381URN9_9ZZZZ</name>
<proteinExistence type="predicted"/>
<protein>
    <submittedName>
        <fullName evidence="1">Uncharacterized protein</fullName>
    </submittedName>
</protein>
<evidence type="ECO:0000313" key="1">
    <source>
        <dbReference type="EMBL" id="SVA30614.1"/>
    </source>
</evidence>